<feature type="transmembrane region" description="Helical" evidence="7">
    <location>
        <begin position="275"/>
        <end position="297"/>
    </location>
</feature>
<feature type="transmembrane region" description="Helical" evidence="7">
    <location>
        <begin position="317"/>
        <end position="350"/>
    </location>
</feature>
<accession>A0ABR3ZWA0</accession>
<feature type="transmembrane region" description="Helical" evidence="7">
    <location>
        <begin position="236"/>
        <end position="254"/>
    </location>
</feature>
<gene>
    <name evidence="8" type="ORF">N7G274_009729</name>
</gene>
<name>A0ABR3ZWA0_9LECA</name>
<reference evidence="8 9" key="1">
    <citation type="submission" date="2024-09" db="EMBL/GenBank/DDBJ databases">
        <title>Rethinking Asexuality: The Enigmatic Case of Functional Sexual Genes in Lepraria (Stereocaulaceae).</title>
        <authorList>
            <person name="Doellman M."/>
            <person name="Sun Y."/>
            <person name="Barcenas-Pena A."/>
            <person name="Lumbsch H.T."/>
            <person name="Grewe F."/>
        </authorList>
    </citation>
    <scope>NUCLEOTIDE SEQUENCE [LARGE SCALE GENOMIC DNA]</scope>
    <source>
        <strain evidence="8 9">Mercado 3170</strain>
    </source>
</reference>
<evidence type="ECO:0000313" key="8">
    <source>
        <dbReference type="EMBL" id="KAL2037449.1"/>
    </source>
</evidence>
<comment type="caution">
    <text evidence="8">The sequence shown here is derived from an EMBL/GenBank/DDBJ whole genome shotgun (WGS) entry which is preliminary data.</text>
</comment>
<evidence type="ECO:0000256" key="5">
    <source>
        <dbReference type="ARBA" id="ARBA00023136"/>
    </source>
</evidence>
<keyword evidence="5 7" id="KW-0472">Membrane</keyword>
<proteinExistence type="predicted"/>
<evidence type="ECO:0000313" key="9">
    <source>
        <dbReference type="Proteomes" id="UP001590950"/>
    </source>
</evidence>
<feature type="transmembrane region" description="Helical" evidence="7">
    <location>
        <begin position="77"/>
        <end position="101"/>
    </location>
</feature>
<evidence type="ECO:0000256" key="1">
    <source>
        <dbReference type="ARBA" id="ARBA00004141"/>
    </source>
</evidence>
<dbReference type="EMBL" id="JBEFKJ010000040">
    <property type="protein sequence ID" value="KAL2037449.1"/>
    <property type="molecule type" value="Genomic_DNA"/>
</dbReference>
<dbReference type="PIRSF" id="PIRSF006060">
    <property type="entry name" value="AA_transporter"/>
    <property type="match status" value="1"/>
</dbReference>
<feature type="transmembrane region" description="Helical" evidence="7">
    <location>
        <begin position="404"/>
        <end position="428"/>
    </location>
</feature>
<feature type="transmembrane region" description="Helical" evidence="7">
    <location>
        <begin position="166"/>
        <end position="185"/>
    </location>
</feature>
<evidence type="ECO:0000256" key="6">
    <source>
        <dbReference type="SAM" id="MobiDB-lite"/>
    </source>
</evidence>
<comment type="subcellular location">
    <subcellularLocation>
        <location evidence="1">Membrane</location>
        <topology evidence="1">Multi-pass membrane protein</topology>
    </subcellularLocation>
</comment>
<evidence type="ECO:0008006" key="10">
    <source>
        <dbReference type="Google" id="ProtNLM"/>
    </source>
</evidence>
<feature type="transmembrane region" description="Helical" evidence="7">
    <location>
        <begin position="48"/>
        <end position="65"/>
    </location>
</feature>
<dbReference type="Proteomes" id="UP001590950">
    <property type="component" value="Unassembled WGS sequence"/>
</dbReference>
<feature type="transmembrane region" description="Helical" evidence="7">
    <location>
        <begin position="378"/>
        <end position="398"/>
    </location>
</feature>
<feature type="transmembrane region" description="Helical" evidence="7">
    <location>
        <begin position="197"/>
        <end position="216"/>
    </location>
</feature>
<evidence type="ECO:0000256" key="4">
    <source>
        <dbReference type="ARBA" id="ARBA00022989"/>
    </source>
</evidence>
<evidence type="ECO:0000256" key="3">
    <source>
        <dbReference type="ARBA" id="ARBA00022692"/>
    </source>
</evidence>
<keyword evidence="4 7" id="KW-1133">Transmembrane helix</keyword>
<dbReference type="InterPro" id="IPR002293">
    <property type="entry name" value="AA/rel_permease1"/>
</dbReference>
<dbReference type="Pfam" id="PF13520">
    <property type="entry name" value="AA_permease_2"/>
    <property type="match status" value="1"/>
</dbReference>
<feature type="transmembrane region" description="Helical" evidence="7">
    <location>
        <begin position="494"/>
        <end position="513"/>
    </location>
</feature>
<organism evidence="8 9">
    <name type="scientific">Stereocaulon virgatum</name>
    <dbReference type="NCBI Taxonomy" id="373712"/>
    <lineage>
        <taxon>Eukaryota</taxon>
        <taxon>Fungi</taxon>
        <taxon>Dikarya</taxon>
        <taxon>Ascomycota</taxon>
        <taxon>Pezizomycotina</taxon>
        <taxon>Lecanoromycetes</taxon>
        <taxon>OSLEUM clade</taxon>
        <taxon>Lecanoromycetidae</taxon>
        <taxon>Lecanorales</taxon>
        <taxon>Lecanorineae</taxon>
        <taxon>Stereocaulaceae</taxon>
        <taxon>Stereocaulon</taxon>
    </lineage>
</organism>
<keyword evidence="2" id="KW-0813">Transport</keyword>
<dbReference type="Gene3D" id="1.20.1740.10">
    <property type="entry name" value="Amino acid/polyamine transporter I"/>
    <property type="match status" value="1"/>
</dbReference>
<evidence type="ECO:0000256" key="7">
    <source>
        <dbReference type="SAM" id="Phobius"/>
    </source>
</evidence>
<evidence type="ECO:0000256" key="2">
    <source>
        <dbReference type="ARBA" id="ARBA00022448"/>
    </source>
</evidence>
<feature type="transmembrane region" description="Helical" evidence="7">
    <location>
        <begin position="122"/>
        <end position="146"/>
    </location>
</feature>
<keyword evidence="9" id="KW-1185">Reference proteome</keyword>
<dbReference type="PANTHER" id="PTHR45649">
    <property type="entry name" value="AMINO-ACID PERMEASE BAT1"/>
    <property type="match status" value="1"/>
</dbReference>
<sequence>MSAVKGLELTNRSTNSRDGHEPARSSVNGLSDDQELIRLGKRPILKRNFGFMSILGFSCTVLITWEGVLVGGPAGVIWDFLIVWTGTCSTFATIAELASMAPTAGGQYHWVAMLAPYSVRNFLAYVTAWVTVAGWQALSASSAYLIGTIIEGLIILTHPNYAPKPWQTILFFWAVVCFAVFINTVTSRALANFEGVILVLHLFGFFAVLIPLVYFGPHSNASVFVEFLNEGHWPTQALSFFVGLPAPVFCLLGADSAVHMSEEIQRASVVVPQALMLSLVINGVLGFAMILALMLCIGDVEAALGAIKTLGYPFLEIFVQAVNSVTGACLMAGLIVALGICSTVGGFAAASRMLWSLSRDRGTPFWKVLSRLDARTSIPIYTIGVTTFISMLLSLIILGSSLALVNITSLTVAGLYSSYLLSTGMLLWRRTTGVIKPHSDAITDLGTSQLCWGPWRIPEPFGTFNNVIACLYLVLILFWSFWPQETPVTPSTMNFSVLVFGGTVLFSGVWYFLRARKHFNGPVMEIEL</sequence>
<protein>
    <recommendedName>
        <fullName evidence="10">Amino acid transporter</fullName>
    </recommendedName>
</protein>
<feature type="transmembrane region" description="Helical" evidence="7">
    <location>
        <begin position="464"/>
        <end position="482"/>
    </location>
</feature>
<feature type="region of interest" description="Disordered" evidence="6">
    <location>
        <begin position="1"/>
        <end position="28"/>
    </location>
</feature>
<keyword evidence="3 7" id="KW-0812">Transmembrane</keyword>
<dbReference type="PANTHER" id="PTHR45649:SF1">
    <property type="entry name" value="TRANSPORTER, PUTATIVE (EUROFUNG)-RELATED"/>
    <property type="match status" value="1"/>
</dbReference>